<dbReference type="Gene3D" id="2.10.25.10">
    <property type="entry name" value="Laminin"/>
    <property type="match status" value="5"/>
</dbReference>
<feature type="disulfide bond" evidence="5">
    <location>
        <begin position="252"/>
        <end position="261"/>
    </location>
</feature>
<gene>
    <name evidence="7" type="ORF">HPB51_001862</name>
</gene>
<keyword evidence="8" id="KW-1185">Reference proteome</keyword>
<keyword evidence="1 5" id="KW-0245">EGF-like domain</keyword>
<dbReference type="SMART" id="SM00179">
    <property type="entry name" value="EGF_CA"/>
    <property type="match status" value="3"/>
</dbReference>
<dbReference type="InterPro" id="IPR018097">
    <property type="entry name" value="EGF_Ca-bd_CS"/>
</dbReference>
<dbReference type="InterPro" id="IPR000152">
    <property type="entry name" value="EGF-type_Asp/Asn_hydroxyl_site"/>
</dbReference>
<dbReference type="Pfam" id="PF00008">
    <property type="entry name" value="EGF"/>
    <property type="match status" value="1"/>
</dbReference>
<dbReference type="InterPro" id="IPR049883">
    <property type="entry name" value="NOTCH1_EGF-like"/>
</dbReference>
<dbReference type="Proteomes" id="UP000821866">
    <property type="component" value="Chromosome 2"/>
</dbReference>
<feature type="disulfide bond" evidence="5">
    <location>
        <begin position="208"/>
        <end position="217"/>
    </location>
</feature>
<dbReference type="GO" id="GO:0032991">
    <property type="term" value="C:protein-containing complex"/>
    <property type="evidence" value="ECO:0007669"/>
    <property type="project" value="TreeGrafter"/>
</dbReference>
<keyword evidence="2" id="KW-0732">Signal</keyword>
<dbReference type="InterPro" id="IPR000742">
    <property type="entry name" value="EGF"/>
</dbReference>
<dbReference type="SMART" id="SM00181">
    <property type="entry name" value="EGF"/>
    <property type="match status" value="7"/>
</dbReference>
<dbReference type="Pfam" id="PF07645">
    <property type="entry name" value="EGF_CA"/>
    <property type="match status" value="1"/>
</dbReference>
<organism evidence="7 8">
    <name type="scientific">Rhipicephalus microplus</name>
    <name type="common">Cattle tick</name>
    <name type="synonym">Boophilus microplus</name>
    <dbReference type="NCBI Taxonomy" id="6941"/>
    <lineage>
        <taxon>Eukaryota</taxon>
        <taxon>Metazoa</taxon>
        <taxon>Ecdysozoa</taxon>
        <taxon>Arthropoda</taxon>
        <taxon>Chelicerata</taxon>
        <taxon>Arachnida</taxon>
        <taxon>Acari</taxon>
        <taxon>Parasitiformes</taxon>
        <taxon>Ixodida</taxon>
        <taxon>Ixodoidea</taxon>
        <taxon>Ixodidae</taxon>
        <taxon>Rhipicephalinae</taxon>
        <taxon>Rhipicephalus</taxon>
        <taxon>Boophilus</taxon>
    </lineage>
</organism>
<reference evidence="7" key="1">
    <citation type="journal article" date="2020" name="Cell">
        <title>Large-Scale Comparative Analyses of Tick Genomes Elucidate Their Genetic Diversity and Vector Capacities.</title>
        <authorList>
            <consortium name="Tick Genome and Microbiome Consortium (TIGMIC)"/>
            <person name="Jia N."/>
            <person name="Wang J."/>
            <person name="Shi W."/>
            <person name="Du L."/>
            <person name="Sun Y."/>
            <person name="Zhan W."/>
            <person name="Jiang J.F."/>
            <person name="Wang Q."/>
            <person name="Zhang B."/>
            <person name="Ji P."/>
            <person name="Bell-Sakyi L."/>
            <person name="Cui X.M."/>
            <person name="Yuan T.T."/>
            <person name="Jiang B.G."/>
            <person name="Yang W.F."/>
            <person name="Lam T.T."/>
            <person name="Chang Q.C."/>
            <person name="Ding S.J."/>
            <person name="Wang X.J."/>
            <person name="Zhu J.G."/>
            <person name="Ruan X.D."/>
            <person name="Zhao L."/>
            <person name="Wei J.T."/>
            <person name="Ye R.Z."/>
            <person name="Que T.C."/>
            <person name="Du C.H."/>
            <person name="Zhou Y.H."/>
            <person name="Cheng J.X."/>
            <person name="Dai P.F."/>
            <person name="Guo W.B."/>
            <person name="Han X.H."/>
            <person name="Huang E.J."/>
            <person name="Li L.F."/>
            <person name="Wei W."/>
            <person name="Gao Y.C."/>
            <person name="Liu J.Z."/>
            <person name="Shao H.Z."/>
            <person name="Wang X."/>
            <person name="Wang C.C."/>
            <person name="Yang T.C."/>
            <person name="Huo Q.B."/>
            <person name="Li W."/>
            <person name="Chen H.Y."/>
            <person name="Chen S.E."/>
            <person name="Zhou L.G."/>
            <person name="Ni X.B."/>
            <person name="Tian J.H."/>
            <person name="Sheng Y."/>
            <person name="Liu T."/>
            <person name="Pan Y.S."/>
            <person name="Xia L.Y."/>
            <person name="Li J."/>
            <person name="Zhao F."/>
            <person name="Cao W.C."/>
        </authorList>
    </citation>
    <scope>NUCLEOTIDE SEQUENCE</scope>
    <source>
        <strain evidence="7">Rmic-2018</strain>
    </source>
</reference>
<dbReference type="GO" id="GO:0007157">
    <property type="term" value="P:heterophilic cell-cell adhesion via plasma membrane cell adhesion molecules"/>
    <property type="evidence" value="ECO:0007669"/>
    <property type="project" value="TreeGrafter"/>
</dbReference>
<dbReference type="InterPro" id="IPR001881">
    <property type="entry name" value="EGF-like_Ca-bd_dom"/>
</dbReference>
<evidence type="ECO:0000256" key="5">
    <source>
        <dbReference type="PROSITE-ProRule" id="PRU00076"/>
    </source>
</evidence>
<feature type="domain" description="EGF-like" evidence="6">
    <location>
        <begin position="344"/>
        <end position="387"/>
    </location>
</feature>
<dbReference type="SUPFAM" id="SSF57196">
    <property type="entry name" value="EGF/Laminin"/>
    <property type="match status" value="5"/>
</dbReference>
<dbReference type="PROSITE" id="PS01187">
    <property type="entry name" value="EGF_CA"/>
    <property type="match status" value="1"/>
</dbReference>
<evidence type="ECO:0000256" key="2">
    <source>
        <dbReference type="ARBA" id="ARBA00022729"/>
    </source>
</evidence>
<accession>A0A9J6EFK3</accession>
<dbReference type="PROSITE" id="PS00022">
    <property type="entry name" value="EGF_1"/>
    <property type="match status" value="4"/>
</dbReference>
<dbReference type="GO" id="GO:0005509">
    <property type="term" value="F:calcium ion binding"/>
    <property type="evidence" value="ECO:0007669"/>
    <property type="project" value="InterPro"/>
</dbReference>
<feature type="domain" description="EGF-like" evidence="6">
    <location>
        <begin position="303"/>
        <end position="342"/>
    </location>
</feature>
<keyword evidence="4 5" id="KW-1015">Disulfide bond</keyword>
<dbReference type="InterPro" id="IPR051022">
    <property type="entry name" value="Notch_Cell-Fate_Det"/>
</dbReference>
<protein>
    <recommendedName>
        <fullName evidence="6">EGF-like domain-containing protein</fullName>
    </recommendedName>
</protein>
<comment type="caution">
    <text evidence="5">Lacks conserved residue(s) required for the propagation of feature annotation.</text>
</comment>
<feature type="domain" description="EGF-like" evidence="6">
    <location>
        <begin position="136"/>
        <end position="172"/>
    </location>
</feature>
<dbReference type="PANTHER" id="PTHR24049">
    <property type="entry name" value="CRUMBS FAMILY MEMBER"/>
    <property type="match status" value="1"/>
</dbReference>
<dbReference type="VEuPathDB" id="VectorBase:LOC119160975"/>
<proteinExistence type="predicted"/>
<evidence type="ECO:0000313" key="8">
    <source>
        <dbReference type="Proteomes" id="UP000821866"/>
    </source>
</evidence>
<dbReference type="EMBL" id="JABSTU010000004">
    <property type="protein sequence ID" value="KAH8032784.1"/>
    <property type="molecule type" value="Genomic_DNA"/>
</dbReference>
<feature type="disulfide bond" evidence="5">
    <location>
        <begin position="189"/>
        <end position="206"/>
    </location>
</feature>
<dbReference type="PROSITE" id="PS50026">
    <property type="entry name" value="EGF_3"/>
    <property type="match status" value="6"/>
</dbReference>
<dbReference type="GO" id="GO:0005886">
    <property type="term" value="C:plasma membrane"/>
    <property type="evidence" value="ECO:0007669"/>
    <property type="project" value="TreeGrafter"/>
</dbReference>
<name>A0A9J6EFK3_RHIMP</name>
<dbReference type="FunFam" id="2.10.25.10:FF:000125">
    <property type="entry name" value="Neurogenic locus notch protein-like"/>
    <property type="match status" value="1"/>
</dbReference>
<dbReference type="AlphaFoldDB" id="A0A9J6EFK3"/>
<keyword evidence="3" id="KW-0677">Repeat</keyword>
<dbReference type="GO" id="GO:0045197">
    <property type="term" value="P:establishment or maintenance of epithelial cell apical/basal polarity"/>
    <property type="evidence" value="ECO:0007669"/>
    <property type="project" value="TreeGrafter"/>
</dbReference>
<evidence type="ECO:0000256" key="1">
    <source>
        <dbReference type="ARBA" id="ARBA00022536"/>
    </source>
</evidence>
<sequence>MLARTCQGSVTSTRSCGVTFLAPLQRLWRKVRVAARLYGCTYVQRYTPLTLVLLWDLACGASQVFLNGSTRLLSNDSQPVLSTVTSLTFRTCSNGTILRQSFGNDSISLAIHPNGPLELSWFVNGVKDSVMVQDHVMDPCFDHHCQHGGLCVLQQGVPKCNCTARYSGEHCEKDEGPLCDRDPWRKKPCVNGGVCVEDWRGNSTRCLCRGPWTGSACQEPAPNAQCDQPSKACRNGGSCVTGSVQSRTFCQCPPGYAGIYCEQHVGECQLGLCHHGGVCTEGSVGPLCNCQNTGFRGPLCDEDVNECAEESDSVCLNGGSCFNQPGSFECVCPPGFGGPHCEQAVGPCKDGSPCMHNSTCQEVDGGLSGNFNFTCLCSGVRSGRHCEVPRASCTHWSCTHDTQCRAQLWCGCLPGYREVCLGGTVDTVLGCRPNGRGFNLDHGSHISMKVK</sequence>
<evidence type="ECO:0000259" key="6">
    <source>
        <dbReference type="PROSITE" id="PS50026"/>
    </source>
</evidence>
<feature type="disulfide bond" evidence="5">
    <location>
        <begin position="377"/>
        <end position="386"/>
    </location>
</feature>
<dbReference type="PANTHER" id="PTHR24049:SF22">
    <property type="entry name" value="DROSOPHILA CRUMBS HOMOLOG"/>
    <property type="match status" value="1"/>
</dbReference>
<dbReference type="PROSITE" id="PS01186">
    <property type="entry name" value="EGF_2"/>
    <property type="match status" value="3"/>
</dbReference>
<dbReference type="CDD" id="cd00054">
    <property type="entry name" value="EGF_CA"/>
    <property type="match status" value="1"/>
</dbReference>
<evidence type="ECO:0000256" key="4">
    <source>
        <dbReference type="ARBA" id="ARBA00023157"/>
    </source>
</evidence>
<reference evidence="7" key="2">
    <citation type="submission" date="2021-09" db="EMBL/GenBank/DDBJ databases">
        <authorList>
            <person name="Jia N."/>
            <person name="Wang J."/>
            <person name="Shi W."/>
            <person name="Du L."/>
            <person name="Sun Y."/>
            <person name="Zhan W."/>
            <person name="Jiang J."/>
            <person name="Wang Q."/>
            <person name="Zhang B."/>
            <person name="Ji P."/>
            <person name="Sakyi L.B."/>
            <person name="Cui X."/>
            <person name="Yuan T."/>
            <person name="Jiang B."/>
            <person name="Yang W."/>
            <person name="Lam T.T.-Y."/>
            <person name="Chang Q."/>
            <person name="Ding S."/>
            <person name="Wang X."/>
            <person name="Zhu J."/>
            <person name="Ruan X."/>
            <person name="Zhao L."/>
            <person name="Wei J."/>
            <person name="Que T."/>
            <person name="Du C."/>
            <person name="Cheng J."/>
            <person name="Dai P."/>
            <person name="Han X."/>
            <person name="Huang E."/>
            <person name="Gao Y."/>
            <person name="Liu J."/>
            <person name="Shao H."/>
            <person name="Ye R."/>
            <person name="Li L."/>
            <person name="Wei W."/>
            <person name="Wang X."/>
            <person name="Wang C."/>
            <person name="Huo Q."/>
            <person name="Li W."/>
            <person name="Guo W."/>
            <person name="Chen H."/>
            <person name="Chen S."/>
            <person name="Zhou L."/>
            <person name="Zhou L."/>
            <person name="Ni X."/>
            <person name="Tian J."/>
            <person name="Zhou Y."/>
            <person name="Sheng Y."/>
            <person name="Liu T."/>
            <person name="Pan Y."/>
            <person name="Xia L."/>
            <person name="Li J."/>
            <person name="Zhao F."/>
            <person name="Cao W."/>
        </authorList>
    </citation>
    <scope>NUCLEOTIDE SEQUENCE</scope>
    <source>
        <strain evidence="7">Rmic-2018</strain>
        <tissue evidence="7">Larvae</tissue>
    </source>
</reference>
<feature type="disulfide bond" evidence="5">
    <location>
        <begin position="162"/>
        <end position="171"/>
    </location>
</feature>
<evidence type="ECO:0000256" key="3">
    <source>
        <dbReference type="ARBA" id="ARBA00022737"/>
    </source>
</evidence>
<comment type="caution">
    <text evidence="7">The sequence shown here is derived from an EMBL/GenBank/DDBJ whole genome shotgun (WGS) entry which is preliminary data.</text>
</comment>
<feature type="disulfide bond" evidence="5">
    <location>
        <begin position="233"/>
        <end position="250"/>
    </location>
</feature>
<feature type="domain" description="EGF-like" evidence="6">
    <location>
        <begin position="264"/>
        <end position="301"/>
    </location>
</feature>
<evidence type="ECO:0000313" key="7">
    <source>
        <dbReference type="EMBL" id="KAH8032784.1"/>
    </source>
</evidence>
<dbReference type="PROSITE" id="PS00010">
    <property type="entry name" value="ASX_HYDROXYL"/>
    <property type="match status" value="1"/>
</dbReference>
<feature type="domain" description="EGF-like" evidence="6">
    <location>
        <begin position="175"/>
        <end position="218"/>
    </location>
</feature>
<feature type="disulfide bond" evidence="5">
    <location>
        <begin position="332"/>
        <end position="341"/>
    </location>
</feature>
<feature type="domain" description="EGF-like" evidence="6">
    <location>
        <begin position="222"/>
        <end position="262"/>
    </location>
</feature>